<evidence type="ECO:0000256" key="1">
    <source>
        <dbReference type="SAM" id="Coils"/>
    </source>
</evidence>
<feature type="coiled-coil region" evidence="1">
    <location>
        <begin position="103"/>
        <end position="140"/>
    </location>
</feature>
<name>A0A814F4W7_9BILA</name>
<dbReference type="Proteomes" id="UP000663829">
    <property type="component" value="Unassembled WGS sequence"/>
</dbReference>
<evidence type="ECO:0000313" key="3">
    <source>
        <dbReference type="EMBL" id="CAF3750957.1"/>
    </source>
</evidence>
<comment type="caution">
    <text evidence="2">The sequence shown here is derived from an EMBL/GenBank/DDBJ whole genome shotgun (WGS) entry which is preliminary data.</text>
</comment>
<dbReference type="OrthoDB" id="10066376at2759"/>
<reference evidence="2" key="1">
    <citation type="submission" date="2021-02" db="EMBL/GenBank/DDBJ databases">
        <authorList>
            <person name="Nowell W R."/>
        </authorList>
    </citation>
    <scope>NUCLEOTIDE SEQUENCE</scope>
</reference>
<evidence type="ECO:0000313" key="4">
    <source>
        <dbReference type="Proteomes" id="UP000663829"/>
    </source>
</evidence>
<dbReference type="AlphaFoldDB" id="A0A814F4W7"/>
<organism evidence="2 4">
    <name type="scientific">Didymodactylos carnosus</name>
    <dbReference type="NCBI Taxonomy" id="1234261"/>
    <lineage>
        <taxon>Eukaryota</taxon>
        <taxon>Metazoa</taxon>
        <taxon>Spiralia</taxon>
        <taxon>Gnathifera</taxon>
        <taxon>Rotifera</taxon>
        <taxon>Eurotatoria</taxon>
        <taxon>Bdelloidea</taxon>
        <taxon>Philodinida</taxon>
        <taxon>Philodinidae</taxon>
        <taxon>Didymodactylos</taxon>
    </lineage>
</organism>
<keyword evidence="1" id="KW-0175">Coiled coil</keyword>
<sequence length="173" mass="20063">MCCKLTVKSLSDTRWESHVNAVSALKTGLKGIYSALKEVLQKDSLTRITAEPVDAKKKFKIKFFDILITTAIASMKGRFESFTSIFEPFEFLYNIKECDEMKEKQLKEKCRSLEKTLSDKENKDIEAEELEIELKLLSRKIEEDSTPETVFKYIYNNNFEELFPNALIALRVL</sequence>
<dbReference type="EMBL" id="CAJNOQ010002780">
    <property type="protein sequence ID" value="CAF0978147.1"/>
    <property type="molecule type" value="Genomic_DNA"/>
</dbReference>
<dbReference type="Proteomes" id="UP000681722">
    <property type="component" value="Unassembled WGS sequence"/>
</dbReference>
<dbReference type="EMBL" id="CAJOBC010002780">
    <property type="protein sequence ID" value="CAF3750957.1"/>
    <property type="molecule type" value="Genomic_DNA"/>
</dbReference>
<protein>
    <submittedName>
        <fullName evidence="2">Uncharacterized protein</fullName>
    </submittedName>
</protein>
<gene>
    <name evidence="2" type="ORF">GPM918_LOCUS12606</name>
    <name evidence="3" type="ORF">SRO942_LOCUS12606</name>
</gene>
<proteinExistence type="predicted"/>
<keyword evidence="4" id="KW-1185">Reference proteome</keyword>
<evidence type="ECO:0000313" key="2">
    <source>
        <dbReference type="EMBL" id="CAF0978147.1"/>
    </source>
</evidence>
<accession>A0A814F4W7</accession>